<dbReference type="InterPro" id="IPR038765">
    <property type="entry name" value="Papain-like_cys_pep_sf"/>
</dbReference>
<feature type="domain" description="NlpC/P60" evidence="6">
    <location>
        <begin position="732"/>
        <end position="897"/>
    </location>
</feature>
<dbReference type="InterPro" id="IPR051202">
    <property type="entry name" value="Peptidase_C40"/>
</dbReference>
<dbReference type="Gene3D" id="3.55.50.10">
    <property type="entry name" value="Baseplate protein-like domains"/>
    <property type="match status" value="1"/>
</dbReference>
<evidence type="ECO:0000313" key="8">
    <source>
        <dbReference type="Proteomes" id="UP000034189"/>
    </source>
</evidence>
<evidence type="ECO:0000256" key="5">
    <source>
        <dbReference type="SAM" id="MobiDB-lite"/>
    </source>
</evidence>
<dbReference type="PANTHER" id="PTHR47053">
    <property type="entry name" value="MUREIN DD-ENDOPEPTIDASE MEPH-RELATED"/>
    <property type="match status" value="1"/>
</dbReference>
<protein>
    <recommendedName>
        <fullName evidence="6">NlpC/P60 domain-containing protein</fullName>
    </recommendedName>
</protein>
<sequence>MGLLSPASLTYGNIKINAPFEIVKLLHFRMEQRINSHGKVYLTAIIPDEAQDKYNGLVYDNDLIEVYEITEHQALFKGIVTSIKIQCKNSVYYMKVEASSLTCLMDQKLKSRSFSNKNLTYYNLFREVIDAYSSGDFINLIDADKTLGEFTLQYQESDWEFLVRMASRFQSGLIAEVHSGYPRLWLGTSKDQVMGELNSINYSIQKSSAAPKHTYIEVEDTQRFSLGDIVVFQDNHWSIEQITARIKEGILKFDYILVAETGIPRPTIYNNHLSGVSIEGKIIDVQGESVRLHLKIDQIRPSENNCWFPYPTLYTGHEIGWHCMPELSDTVHLYFPSFEEQEAYVIQSLRKGDHKGDEISKPDRKLFHTKSGKIARFNDHEAAISTQEDKLIIRLNPSTGIHVYSHHDMTIHAEEDLVLHGNKVQLSAASELNLASKTSYIRANGSLHIKSSNLMSDQVPDAELKAYDSLVKELNGKNYPQWAQNLLLEYKTQYYKAKAAGDTQGCKEAAAKSKQLRGQLAEIDAMPSWARAQMHEYTAAWWEAHAANNKAQQDKIHGLANKLRNNLKINELIREYSSTSYQDANRLEELSQQYADAVHKLTVADLSSMVEEAAAIRSKYGVNNQLARENLNKLAKKYPDSFSYKLLASGDWDAALNKALYDFSSKYGLTNKGYSRDVLEVYLHQVANGVLPWPKNSEKPTAVPPKQDTSPSKSNSPVQEQPAPAPSSSSATEKRNAIVELAKKFEGRIPYCMDTRVTTMKLDVNNPPKYMDCSDFTSSVYLTVLDINIGQTTKVQIYRGEGIEYNSLRSGGDYSTLKPGDLILFNWGADNKNDDGLPDHVGIYIGNGEVIHESGNNQNPDNINKKDMKHNVRVNPLSATWVNGKPMYHFVSAVRRIIQDDGSIKNK</sequence>
<dbReference type="Pfam" id="PF04717">
    <property type="entry name" value="Phage_base_V"/>
    <property type="match status" value="1"/>
</dbReference>
<dbReference type="SUPFAM" id="SSF54001">
    <property type="entry name" value="Cysteine proteinases"/>
    <property type="match status" value="1"/>
</dbReference>
<dbReference type="AlphaFoldDB" id="A0A0F7CIF8"/>
<evidence type="ECO:0000256" key="2">
    <source>
        <dbReference type="ARBA" id="ARBA00022670"/>
    </source>
</evidence>
<gene>
    <name evidence="7" type="ORF">VK70_12490</name>
</gene>
<dbReference type="GO" id="GO:0008234">
    <property type="term" value="F:cysteine-type peptidase activity"/>
    <property type="evidence" value="ECO:0007669"/>
    <property type="project" value="UniProtKB-KW"/>
</dbReference>
<evidence type="ECO:0000256" key="1">
    <source>
        <dbReference type="ARBA" id="ARBA00007074"/>
    </source>
</evidence>
<dbReference type="SUPFAM" id="SSF69255">
    <property type="entry name" value="gp5 N-terminal domain-like"/>
    <property type="match status" value="1"/>
</dbReference>
<dbReference type="Gene3D" id="2.30.110.50">
    <property type="match status" value="1"/>
</dbReference>
<keyword evidence="2" id="KW-0645">Protease</keyword>
<feature type="compositionally biased region" description="Polar residues" evidence="5">
    <location>
        <begin position="707"/>
        <end position="719"/>
    </location>
</feature>
<dbReference type="Pfam" id="PF00877">
    <property type="entry name" value="NLPC_P60"/>
    <property type="match status" value="1"/>
</dbReference>
<evidence type="ECO:0000313" key="7">
    <source>
        <dbReference type="EMBL" id="AKG35291.1"/>
    </source>
</evidence>
<reference evidence="7 8" key="1">
    <citation type="submission" date="2015-03" db="EMBL/GenBank/DDBJ databases">
        <authorList>
            <person name="Abdul Halim M."/>
        </authorList>
    </citation>
    <scope>NUCLEOTIDE SEQUENCE [LARGE SCALE GENOMIC DNA]</scope>
    <source>
        <strain evidence="7 8">ATCC 35681</strain>
    </source>
</reference>
<dbReference type="Proteomes" id="UP000034189">
    <property type="component" value="Chromosome"/>
</dbReference>
<dbReference type="HOGENOM" id="CLU_320003_0_0_9"/>
<reference evidence="7 8" key="2">
    <citation type="journal article" date="2016" name="Genome Announc.">
        <title>Genome Sequence of a Gram-Positive Diazotroph, Paenibacillus durus Type Strain ATCC 35681.</title>
        <authorList>
            <person name="Halim M.A."/>
            <person name="Rahman A.Y."/>
            <person name="Sim K.S."/>
            <person name="Yam H.C."/>
            <person name="Rahim A.A."/>
            <person name="Ghazali A.H."/>
            <person name="Najimudin N."/>
        </authorList>
    </citation>
    <scope>NUCLEOTIDE SEQUENCE [LARGE SCALE GENOMIC DNA]</scope>
    <source>
        <strain evidence="7 8">ATCC 35681</strain>
    </source>
</reference>
<comment type="similarity">
    <text evidence="1">Belongs to the peptidase C40 family.</text>
</comment>
<dbReference type="InterPro" id="IPR006531">
    <property type="entry name" value="Gp5/Vgr_OB"/>
</dbReference>
<dbReference type="GO" id="GO:0006508">
    <property type="term" value="P:proteolysis"/>
    <property type="evidence" value="ECO:0007669"/>
    <property type="project" value="UniProtKB-KW"/>
</dbReference>
<organism evidence="7 8">
    <name type="scientific">Paenibacillus durus ATCC 35681</name>
    <dbReference type="NCBI Taxonomy" id="1333534"/>
    <lineage>
        <taxon>Bacteria</taxon>
        <taxon>Bacillati</taxon>
        <taxon>Bacillota</taxon>
        <taxon>Bacilli</taxon>
        <taxon>Bacillales</taxon>
        <taxon>Paenibacillaceae</taxon>
        <taxon>Paenibacillus</taxon>
    </lineage>
</organism>
<name>A0A0F7CIF8_PAEDU</name>
<dbReference type="PATRIC" id="fig|1333534.5.peg.2759"/>
<dbReference type="PROSITE" id="PS51935">
    <property type="entry name" value="NLPC_P60"/>
    <property type="match status" value="1"/>
</dbReference>
<dbReference type="RefSeq" id="WP_025698943.1">
    <property type="nucleotide sequence ID" value="NZ_ASQQ01000631.1"/>
</dbReference>
<proteinExistence type="inferred from homology"/>
<dbReference type="Gene3D" id="3.90.1720.10">
    <property type="entry name" value="endopeptidase domain like (from Nostoc punctiforme)"/>
    <property type="match status" value="1"/>
</dbReference>
<feature type="region of interest" description="Disordered" evidence="5">
    <location>
        <begin position="693"/>
        <end position="733"/>
    </location>
</feature>
<dbReference type="PANTHER" id="PTHR47053:SF1">
    <property type="entry name" value="MUREIN DD-ENDOPEPTIDASE MEPH-RELATED"/>
    <property type="match status" value="1"/>
</dbReference>
<dbReference type="InterPro" id="IPR000064">
    <property type="entry name" value="NLP_P60_dom"/>
</dbReference>
<evidence type="ECO:0000259" key="6">
    <source>
        <dbReference type="PROSITE" id="PS51935"/>
    </source>
</evidence>
<evidence type="ECO:0000256" key="3">
    <source>
        <dbReference type="ARBA" id="ARBA00022801"/>
    </source>
</evidence>
<keyword evidence="4" id="KW-0788">Thiol protease</keyword>
<dbReference type="EMBL" id="CP011114">
    <property type="protein sequence ID" value="AKG35291.1"/>
    <property type="molecule type" value="Genomic_DNA"/>
</dbReference>
<dbReference type="SUPFAM" id="SSF69279">
    <property type="entry name" value="Phage tail proteins"/>
    <property type="match status" value="1"/>
</dbReference>
<evidence type="ECO:0000256" key="4">
    <source>
        <dbReference type="ARBA" id="ARBA00022807"/>
    </source>
</evidence>
<accession>A0A0F7CIF8</accession>
<dbReference type="OrthoDB" id="2566072at2"/>
<keyword evidence="3" id="KW-0378">Hydrolase</keyword>